<keyword evidence="2" id="KW-1185">Reference proteome</keyword>
<protein>
    <submittedName>
        <fullName evidence="1">Uncharacterized protein</fullName>
    </submittedName>
</protein>
<proteinExistence type="predicted"/>
<evidence type="ECO:0000313" key="2">
    <source>
        <dbReference type="Proteomes" id="UP000265520"/>
    </source>
</evidence>
<dbReference type="Proteomes" id="UP000265520">
    <property type="component" value="Unassembled WGS sequence"/>
</dbReference>
<accession>A0A392RVD4</accession>
<name>A0A392RVD4_9FABA</name>
<organism evidence="1 2">
    <name type="scientific">Trifolium medium</name>
    <dbReference type="NCBI Taxonomy" id="97028"/>
    <lineage>
        <taxon>Eukaryota</taxon>
        <taxon>Viridiplantae</taxon>
        <taxon>Streptophyta</taxon>
        <taxon>Embryophyta</taxon>
        <taxon>Tracheophyta</taxon>
        <taxon>Spermatophyta</taxon>
        <taxon>Magnoliopsida</taxon>
        <taxon>eudicotyledons</taxon>
        <taxon>Gunneridae</taxon>
        <taxon>Pentapetalae</taxon>
        <taxon>rosids</taxon>
        <taxon>fabids</taxon>
        <taxon>Fabales</taxon>
        <taxon>Fabaceae</taxon>
        <taxon>Papilionoideae</taxon>
        <taxon>50 kb inversion clade</taxon>
        <taxon>NPAAA clade</taxon>
        <taxon>Hologalegina</taxon>
        <taxon>IRL clade</taxon>
        <taxon>Trifolieae</taxon>
        <taxon>Trifolium</taxon>
    </lineage>
</organism>
<evidence type="ECO:0000313" key="1">
    <source>
        <dbReference type="EMBL" id="MCI40588.1"/>
    </source>
</evidence>
<sequence>MSNPIEAESWLFRTLMHWYHEEDSSTYEEWKRFISLKKKQEDTLRYPPIVAGLGVRWGNGGSLQSISLAIPRRVLLFELPNNAQLPPEIYAFPNSTLTRNFGDWEKDSKHL</sequence>
<dbReference type="EMBL" id="LXQA010281501">
    <property type="protein sequence ID" value="MCI40588.1"/>
    <property type="molecule type" value="Genomic_DNA"/>
</dbReference>
<dbReference type="AlphaFoldDB" id="A0A392RVD4"/>
<reference evidence="1 2" key="1">
    <citation type="journal article" date="2018" name="Front. Plant Sci.">
        <title>Red Clover (Trifolium pratense) and Zigzag Clover (T. medium) - A Picture of Genomic Similarities and Differences.</title>
        <authorList>
            <person name="Dluhosova J."/>
            <person name="Istvanek J."/>
            <person name="Nedelnik J."/>
            <person name="Repkova J."/>
        </authorList>
    </citation>
    <scope>NUCLEOTIDE SEQUENCE [LARGE SCALE GENOMIC DNA]</scope>
    <source>
        <strain evidence="2">cv. 10/8</strain>
        <tissue evidence="1">Leaf</tissue>
    </source>
</reference>
<comment type="caution">
    <text evidence="1">The sequence shown here is derived from an EMBL/GenBank/DDBJ whole genome shotgun (WGS) entry which is preliminary data.</text>
</comment>